<dbReference type="RefSeq" id="XP_033678166.1">
    <property type="nucleotide sequence ID" value="XM_033834028.1"/>
</dbReference>
<keyword evidence="1" id="KW-0812">Transmembrane</keyword>
<feature type="transmembrane region" description="Helical" evidence="1">
    <location>
        <begin position="111"/>
        <end position="135"/>
    </location>
</feature>
<dbReference type="Proteomes" id="UP000800094">
    <property type="component" value="Unassembled WGS sequence"/>
</dbReference>
<name>A0A6A6HZL6_9PLEO</name>
<gene>
    <name evidence="2" type="ORF">BU26DRAFT_570557</name>
</gene>
<protein>
    <submittedName>
        <fullName evidence="2">Uncharacterized protein</fullName>
    </submittedName>
</protein>
<keyword evidence="3" id="KW-1185">Reference proteome</keyword>
<keyword evidence="1" id="KW-0472">Membrane</keyword>
<dbReference type="GeneID" id="54587358"/>
<evidence type="ECO:0000256" key="1">
    <source>
        <dbReference type="SAM" id="Phobius"/>
    </source>
</evidence>
<organism evidence="2 3">
    <name type="scientific">Trematosphaeria pertusa</name>
    <dbReference type="NCBI Taxonomy" id="390896"/>
    <lineage>
        <taxon>Eukaryota</taxon>
        <taxon>Fungi</taxon>
        <taxon>Dikarya</taxon>
        <taxon>Ascomycota</taxon>
        <taxon>Pezizomycotina</taxon>
        <taxon>Dothideomycetes</taxon>
        <taxon>Pleosporomycetidae</taxon>
        <taxon>Pleosporales</taxon>
        <taxon>Massarineae</taxon>
        <taxon>Trematosphaeriaceae</taxon>
        <taxon>Trematosphaeria</taxon>
    </lineage>
</organism>
<reference evidence="2" key="1">
    <citation type="journal article" date="2020" name="Stud. Mycol.">
        <title>101 Dothideomycetes genomes: a test case for predicting lifestyles and emergence of pathogens.</title>
        <authorList>
            <person name="Haridas S."/>
            <person name="Albert R."/>
            <person name="Binder M."/>
            <person name="Bloem J."/>
            <person name="Labutti K."/>
            <person name="Salamov A."/>
            <person name="Andreopoulos B."/>
            <person name="Baker S."/>
            <person name="Barry K."/>
            <person name="Bills G."/>
            <person name="Bluhm B."/>
            <person name="Cannon C."/>
            <person name="Castanera R."/>
            <person name="Culley D."/>
            <person name="Daum C."/>
            <person name="Ezra D."/>
            <person name="Gonzalez J."/>
            <person name="Henrissat B."/>
            <person name="Kuo A."/>
            <person name="Liang C."/>
            <person name="Lipzen A."/>
            <person name="Lutzoni F."/>
            <person name="Magnuson J."/>
            <person name="Mondo S."/>
            <person name="Nolan M."/>
            <person name="Ohm R."/>
            <person name="Pangilinan J."/>
            <person name="Park H.-J."/>
            <person name="Ramirez L."/>
            <person name="Alfaro M."/>
            <person name="Sun H."/>
            <person name="Tritt A."/>
            <person name="Yoshinaga Y."/>
            <person name="Zwiers L.-H."/>
            <person name="Turgeon B."/>
            <person name="Goodwin S."/>
            <person name="Spatafora J."/>
            <person name="Crous P."/>
            <person name="Grigoriev I."/>
        </authorList>
    </citation>
    <scope>NUCLEOTIDE SEQUENCE</scope>
    <source>
        <strain evidence="2">CBS 122368</strain>
    </source>
</reference>
<keyword evidence="1" id="KW-1133">Transmembrane helix</keyword>
<evidence type="ECO:0000313" key="3">
    <source>
        <dbReference type="Proteomes" id="UP000800094"/>
    </source>
</evidence>
<sequence>MAWNTLLPCSEAPRPATKINVLSLRFVQNIQNSLYPASEHFTHFSSTTLLIVAYPSNSCALYTPQPSHHNGTSLLLPLSLPRLSPLTFSQSQIHNGTDFAHEFEHRSKTALGIGLGVGLGALLLVGIIGVAYVIFHNKRHAAGRTTGIVELWRKVLAKFGFVWKLET</sequence>
<dbReference type="EMBL" id="ML987206">
    <property type="protein sequence ID" value="KAF2243162.1"/>
    <property type="molecule type" value="Genomic_DNA"/>
</dbReference>
<proteinExistence type="predicted"/>
<accession>A0A6A6HZL6</accession>
<evidence type="ECO:0000313" key="2">
    <source>
        <dbReference type="EMBL" id="KAF2243162.1"/>
    </source>
</evidence>
<dbReference type="AlphaFoldDB" id="A0A6A6HZL6"/>